<comment type="caution">
    <text evidence="2">The sequence shown here is derived from an EMBL/GenBank/DDBJ whole genome shotgun (WGS) entry which is preliminary data.</text>
</comment>
<accession>A0ABD6X421</accession>
<evidence type="ECO:0000259" key="1">
    <source>
        <dbReference type="Pfam" id="PF24731"/>
    </source>
</evidence>
<feature type="domain" description="DUF7683" evidence="1">
    <location>
        <begin position="4"/>
        <end position="78"/>
    </location>
</feature>
<evidence type="ECO:0000313" key="2">
    <source>
        <dbReference type="EMBL" id="PSU17197.1"/>
    </source>
</evidence>
<dbReference type="RefSeq" id="WP_065170642.1">
    <property type="nucleotide sequence ID" value="NZ_LZFH01000003.1"/>
</dbReference>
<protein>
    <recommendedName>
        <fullName evidence="1">DUF7683 domain-containing protein</fullName>
    </recommendedName>
</protein>
<evidence type="ECO:0000313" key="3">
    <source>
        <dbReference type="Proteomes" id="UP000241404"/>
    </source>
</evidence>
<proteinExistence type="predicted"/>
<name>A0ABD6X421_PHODM</name>
<dbReference type="InterPro" id="IPR056100">
    <property type="entry name" value="DUF7683"/>
</dbReference>
<organism evidence="2 3">
    <name type="scientific">Photobacterium damselae</name>
    <dbReference type="NCBI Taxonomy" id="38293"/>
    <lineage>
        <taxon>Bacteria</taxon>
        <taxon>Pseudomonadati</taxon>
        <taxon>Pseudomonadota</taxon>
        <taxon>Gammaproteobacteria</taxon>
        <taxon>Vibrionales</taxon>
        <taxon>Vibrionaceae</taxon>
        <taxon>Photobacterium</taxon>
    </lineage>
</organism>
<dbReference type="EMBL" id="PYMM01000004">
    <property type="protein sequence ID" value="PSU17197.1"/>
    <property type="molecule type" value="Genomic_DNA"/>
</dbReference>
<sequence length="80" mass="9183">MNIVVEAFDKKSELLVHEIIIENEYVSNVLNAIGLTQDEQHFLMTGAGGFDLDKSKIRRIEYIIGQDIYSERYDFQLGTS</sequence>
<dbReference type="Proteomes" id="UP000241404">
    <property type="component" value="Unassembled WGS sequence"/>
</dbReference>
<reference evidence="2 3" key="1">
    <citation type="submission" date="2018-03" db="EMBL/GenBank/DDBJ databases">
        <title>Whole genome sequencing of Histamine producing bacteria.</title>
        <authorList>
            <person name="Butler K."/>
        </authorList>
    </citation>
    <scope>NUCLEOTIDE SEQUENCE [LARGE SCALE GENOMIC DNA]</scope>
    <source>
        <strain evidence="2 3">BT-6</strain>
    </source>
</reference>
<gene>
    <name evidence="2" type="ORF">CTM90_09825</name>
</gene>
<dbReference type="AlphaFoldDB" id="A0ABD6X421"/>
<dbReference type="Pfam" id="PF24731">
    <property type="entry name" value="DUF7683"/>
    <property type="match status" value="1"/>
</dbReference>